<organism evidence="2 3">
    <name type="scientific">Aspergillus lucknowensis</name>
    <dbReference type="NCBI Taxonomy" id="176173"/>
    <lineage>
        <taxon>Eukaryota</taxon>
        <taxon>Fungi</taxon>
        <taxon>Dikarya</taxon>
        <taxon>Ascomycota</taxon>
        <taxon>Pezizomycotina</taxon>
        <taxon>Eurotiomycetes</taxon>
        <taxon>Eurotiomycetidae</taxon>
        <taxon>Eurotiales</taxon>
        <taxon>Aspergillaceae</taxon>
        <taxon>Aspergillus</taxon>
        <taxon>Aspergillus subgen. Nidulantes</taxon>
    </lineage>
</organism>
<dbReference type="GeneID" id="98148118"/>
<dbReference type="Proteomes" id="UP001610432">
    <property type="component" value="Unassembled WGS sequence"/>
</dbReference>
<feature type="signal peptide" evidence="1">
    <location>
        <begin position="1"/>
        <end position="15"/>
    </location>
</feature>
<evidence type="ECO:0000313" key="3">
    <source>
        <dbReference type="Proteomes" id="UP001610432"/>
    </source>
</evidence>
<feature type="chain" id="PRO_5046421484" evidence="1">
    <location>
        <begin position="16"/>
        <end position="149"/>
    </location>
</feature>
<dbReference type="RefSeq" id="XP_070885659.1">
    <property type="nucleotide sequence ID" value="XM_071033046.1"/>
</dbReference>
<keyword evidence="3" id="KW-1185">Reference proteome</keyword>
<comment type="caution">
    <text evidence="2">The sequence shown here is derived from an EMBL/GenBank/DDBJ whole genome shotgun (WGS) entry which is preliminary data.</text>
</comment>
<sequence>MKFLRILILPALAAAYVSLGTQCSGNDYDCVDTYHDIAVCNGRTWQLAATKPPPTPCALHPEFRNLLSQPLNIKDNIRHESYLFLDILLDTEFEPVGLMKQLVEPNGFTFELRDRFEESLASSFRLVGVFLWRGAVRGRVRRLHGRCGG</sequence>
<protein>
    <submittedName>
        <fullName evidence="2">Uncharacterized protein</fullName>
    </submittedName>
</protein>
<name>A0ABR4LQ60_9EURO</name>
<reference evidence="2 3" key="1">
    <citation type="submission" date="2024-07" db="EMBL/GenBank/DDBJ databases">
        <title>Section-level genome sequencing and comparative genomics of Aspergillus sections Usti and Cavernicolus.</title>
        <authorList>
            <consortium name="Lawrence Berkeley National Laboratory"/>
            <person name="Nybo J.L."/>
            <person name="Vesth T.C."/>
            <person name="Theobald S."/>
            <person name="Frisvad J.C."/>
            <person name="Larsen T.O."/>
            <person name="Kjaerboelling I."/>
            <person name="Rothschild-Mancinelli K."/>
            <person name="Lyhne E.K."/>
            <person name="Kogle M.E."/>
            <person name="Barry K."/>
            <person name="Clum A."/>
            <person name="Na H."/>
            <person name="Ledsgaard L."/>
            <person name="Lin J."/>
            <person name="Lipzen A."/>
            <person name="Kuo A."/>
            <person name="Riley R."/>
            <person name="Mondo S."/>
            <person name="Labutti K."/>
            <person name="Haridas S."/>
            <person name="Pangalinan J."/>
            <person name="Salamov A.A."/>
            <person name="Simmons B.A."/>
            <person name="Magnuson J.K."/>
            <person name="Chen J."/>
            <person name="Drula E."/>
            <person name="Henrissat B."/>
            <person name="Wiebenga A."/>
            <person name="Lubbers R.J."/>
            <person name="Gomes A.C."/>
            <person name="Macurrencykelacurrency M.R."/>
            <person name="Stajich J."/>
            <person name="Grigoriev I.V."/>
            <person name="Mortensen U.H."/>
            <person name="De Vries R.P."/>
            <person name="Baker S.E."/>
            <person name="Andersen M.R."/>
        </authorList>
    </citation>
    <scope>NUCLEOTIDE SEQUENCE [LARGE SCALE GENOMIC DNA]</scope>
    <source>
        <strain evidence="2 3">CBS 449.75</strain>
    </source>
</reference>
<evidence type="ECO:0000313" key="2">
    <source>
        <dbReference type="EMBL" id="KAL2866680.1"/>
    </source>
</evidence>
<dbReference type="EMBL" id="JBFXLQ010000023">
    <property type="protein sequence ID" value="KAL2866680.1"/>
    <property type="molecule type" value="Genomic_DNA"/>
</dbReference>
<accession>A0ABR4LQ60</accession>
<gene>
    <name evidence="2" type="ORF">BJX67DRAFT_381612</name>
</gene>
<evidence type="ECO:0000256" key="1">
    <source>
        <dbReference type="SAM" id="SignalP"/>
    </source>
</evidence>
<keyword evidence="1" id="KW-0732">Signal</keyword>
<proteinExistence type="predicted"/>